<dbReference type="Proteomes" id="UP000178565">
    <property type="component" value="Unassembled WGS sequence"/>
</dbReference>
<dbReference type="STRING" id="1797785.A3B45_02300"/>
<protein>
    <submittedName>
        <fullName evidence="1">Uncharacterized protein</fullName>
    </submittedName>
</protein>
<name>A0A1F5KSD5_9BACT</name>
<evidence type="ECO:0000313" key="1">
    <source>
        <dbReference type="EMBL" id="OGE43838.1"/>
    </source>
</evidence>
<dbReference type="EMBL" id="MFDM01000011">
    <property type="protein sequence ID" value="OGE43838.1"/>
    <property type="molecule type" value="Genomic_DNA"/>
</dbReference>
<proteinExistence type="predicted"/>
<sequence length="59" mass="6488">MVELSASTGGAVEPPKETRDQLGSFLLGTYFAPTVVQELVKSLNRMGENSGFVLTWWLE</sequence>
<evidence type="ECO:0000313" key="2">
    <source>
        <dbReference type="Proteomes" id="UP000178565"/>
    </source>
</evidence>
<accession>A0A1F5KSD5</accession>
<gene>
    <name evidence="1" type="ORF">A3B45_02300</name>
</gene>
<reference evidence="1 2" key="1">
    <citation type="journal article" date="2016" name="Nat. Commun.">
        <title>Thousands of microbial genomes shed light on interconnected biogeochemical processes in an aquifer system.</title>
        <authorList>
            <person name="Anantharaman K."/>
            <person name="Brown C.T."/>
            <person name="Hug L.A."/>
            <person name="Sharon I."/>
            <person name="Castelle C.J."/>
            <person name="Probst A.J."/>
            <person name="Thomas B.C."/>
            <person name="Singh A."/>
            <person name="Wilkins M.J."/>
            <person name="Karaoz U."/>
            <person name="Brodie E.L."/>
            <person name="Williams K.H."/>
            <person name="Hubbard S.S."/>
            <person name="Banfield J.F."/>
        </authorList>
    </citation>
    <scope>NUCLEOTIDE SEQUENCE [LARGE SCALE GENOMIC DNA]</scope>
</reference>
<organism evidence="1 2">
    <name type="scientific">Candidatus Daviesbacteria bacterium RIFCSPLOWO2_01_FULL_39_12</name>
    <dbReference type="NCBI Taxonomy" id="1797785"/>
    <lineage>
        <taxon>Bacteria</taxon>
        <taxon>Candidatus Daviesiibacteriota</taxon>
    </lineage>
</organism>
<dbReference type="AlphaFoldDB" id="A0A1F5KSD5"/>
<comment type="caution">
    <text evidence="1">The sequence shown here is derived from an EMBL/GenBank/DDBJ whole genome shotgun (WGS) entry which is preliminary data.</text>
</comment>